<evidence type="ECO:0000313" key="3">
    <source>
        <dbReference type="Proteomes" id="UP000509510"/>
    </source>
</evidence>
<sequence>MNTFVDILGLDETVPTLPRQWLPLPNAGGISKGLPGKNYYTPDDPQEREDAINSVTDQGSIIPNNDTKEPPLACREQSPKDIKQLLISFE</sequence>
<dbReference type="AlphaFoldDB" id="A0A7H8QWH8"/>
<dbReference type="KEGG" id="trg:TRUGW13939_05566"/>
<dbReference type="RefSeq" id="XP_035344620.1">
    <property type="nucleotide sequence ID" value="XM_035488727.1"/>
</dbReference>
<dbReference type="GeneID" id="55993063"/>
<accession>A0A7H8QWH8</accession>
<gene>
    <name evidence="2" type="ORF">TRUGW13939_05566</name>
</gene>
<reference evidence="3" key="1">
    <citation type="submission" date="2020-06" db="EMBL/GenBank/DDBJ databases">
        <title>A chromosome-scale genome assembly of Talaromyces rugulosus W13939.</title>
        <authorList>
            <person name="Wang B."/>
            <person name="Guo L."/>
            <person name="Ye K."/>
            <person name="Wang L."/>
        </authorList>
    </citation>
    <scope>NUCLEOTIDE SEQUENCE [LARGE SCALE GENOMIC DNA]</scope>
    <source>
        <strain evidence="3">W13939</strain>
    </source>
</reference>
<name>A0A7H8QWH8_TALRU</name>
<keyword evidence="3" id="KW-1185">Reference proteome</keyword>
<organism evidence="2 3">
    <name type="scientific">Talaromyces rugulosus</name>
    <name type="common">Penicillium rugulosum</name>
    <dbReference type="NCBI Taxonomy" id="121627"/>
    <lineage>
        <taxon>Eukaryota</taxon>
        <taxon>Fungi</taxon>
        <taxon>Dikarya</taxon>
        <taxon>Ascomycota</taxon>
        <taxon>Pezizomycotina</taxon>
        <taxon>Eurotiomycetes</taxon>
        <taxon>Eurotiomycetidae</taxon>
        <taxon>Eurotiales</taxon>
        <taxon>Trichocomaceae</taxon>
        <taxon>Talaromyces</taxon>
        <taxon>Talaromyces sect. Islandici</taxon>
    </lineage>
</organism>
<dbReference type="Proteomes" id="UP000509510">
    <property type="component" value="Chromosome III"/>
</dbReference>
<feature type="region of interest" description="Disordered" evidence="1">
    <location>
        <begin position="25"/>
        <end position="79"/>
    </location>
</feature>
<feature type="compositionally biased region" description="Polar residues" evidence="1">
    <location>
        <begin position="53"/>
        <end position="65"/>
    </location>
</feature>
<protein>
    <submittedName>
        <fullName evidence="2">Uncharacterized protein</fullName>
    </submittedName>
</protein>
<dbReference type="EMBL" id="CP055900">
    <property type="protein sequence ID" value="QKX58442.1"/>
    <property type="molecule type" value="Genomic_DNA"/>
</dbReference>
<proteinExistence type="predicted"/>
<evidence type="ECO:0000313" key="2">
    <source>
        <dbReference type="EMBL" id="QKX58442.1"/>
    </source>
</evidence>
<evidence type="ECO:0000256" key="1">
    <source>
        <dbReference type="SAM" id="MobiDB-lite"/>
    </source>
</evidence>